<accession>A0ABD0QSZ6</accession>
<proteinExistence type="predicted"/>
<reference evidence="2 3" key="1">
    <citation type="submission" date="2024-05" db="EMBL/GenBank/DDBJ databases">
        <title>Genome sequencing and assembly of Indian major carp, Cirrhinus mrigala (Hamilton, 1822).</title>
        <authorList>
            <person name="Mohindra V."/>
            <person name="Chowdhury L.M."/>
            <person name="Lal K."/>
            <person name="Jena J.K."/>
        </authorList>
    </citation>
    <scope>NUCLEOTIDE SEQUENCE [LARGE SCALE GENOMIC DNA]</scope>
    <source>
        <strain evidence="2">CM1030</strain>
        <tissue evidence="2">Blood</tissue>
    </source>
</reference>
<evidence type="ECO:0000256" key="1">
    <source>
        <dbReference type="SAM" id="MobiDB-lite"/>
    </source>
</evidence>
<name>A0ABD0QSZ6_CIRMR</name>
<dbReference type="EMBL" id="JAMKFB020000007">
    <property type="protein sequence ID" value="KAL0189353.1"/>
    <property type="molecule type" value="Genomic_DNA"/>
</dbReference>
<protein>
    <submittedName>
        <fullName evidence="2">Uncharacterized protein</fullName>
    </submittedName>
</protein>
<feature type="region of interest" description="Disordered" evidence="1">
    <location>
        <begin position="1"/>
        <end position="50"/>
    </location>
</feature>
<evidence type="ECO:0000313" key="2">
    <source>
        <dbReference type="EMBL" id="KAL0189353.1"/>
    </source>
</evidence>
<organism evidence="2 3">
    <name type="scientific">Cirrhinus mrigala</name>
    <name type="common">Mrigala</name>
    <dbReference type="NCBI Taxonomy" id="683832"/>
    <lineage>
        <taxon>Eukaryota</taxon>
        <taxon>Metazoa</taxon>
        <taxon>Chordata</taxon>
        <taxon>Craniata</taxon>
        <taxon>Vertebrata</taxon>
        <taxon>Euteleostomi</taxon>
        <taxon>Actinopterygii</taxon>
        <taxon>Neopterygii</taxon>
        <taxon>Teleostei</taxon>
        <taxon>Ostariophysi</taxon>
        <taxon>Cypriniformes</taxon>
        <taxon>Cyprinidae</taxon>
        <taxon>Labeoninae</taxon>
        <taxon>Labeonini</taxon>
        <taxon>Cirrhinus</taxon>
    </lineage>
</organism>
<comment type="caution">
    <text evidence="2">The sequence shown here is derived from an EMBL/GenBank/DDBJ whole genome shotgun (WGS) entry which is preliminary data.</text>
</comment>
<gene>
    <name evidence="2" type="ORF">M9458_016452</name>
</gene>
<feature type="non-terminal residue" evidence="2">
    <location>
        <position position="50"/>
    </location>
</feature>
<keyword evidence="3" id="KW-1185">Reference proteome</keyword>
<sequence>HFSKSKIRRDVNESPWGPGVQAVPAPHGPAQNQPPPGHPLNPTARPTRTL</sequence>
<feature type="non-terminal residue" evidence="2">
    <location>
        <position position="1"/>
    </location>
</feature>
<dbReference type="Proteomes" id="UP001529510">
    <property type="component" value="Unassembled WGS sequence"/>
</dbReference>
<dbReference type="AlphaFoldDB" id="A0ABD0QSZ6"/>
<evidence type="ECO:0000313" key="3">
    <source>
        <dbReference type="Proteomes" id="UP001529510"/>
    </source>
</evidence>